<keyword evidence="2" id="KW-0732">Signal</keyword>
<dbReference type="PROSITE" id="PS51257">
    <property type="entry name" value="PROKAR_LIPOPROTEIN"/>
    <property type="match status" value="1"/>
</dbReference>
<evidence type="ECO:0000313" key="4">
    <source>
        <dbReference type="Proteomes" id="UP000074914"/>
    </source>
</evidence>
<accession>A0ABN4M3I7</accession>
<reference evidence="3 4" key="1">
    <citation type="submission" date="2015-11" db="EMBL/GenBank/DDBJ databases">
        <title>Exploring the genomic traits of fungus-feeding bacterial genus Collimonas.</title>
        <authorList>
            <person name="Song C."/>
            <person name="Schmidt R."/>
            <person name="de Jager V."/>
            <person name="Krzyzanowska D."/>
            <person name="Jongedijk E."/>
            <person name="Cankar K."/>
            <person name="Beekwilder J."/>
            <person name="van Veen A."/>
            <person name="de Boer W."/>
            <person name="van Veen J.A."/>
            <person name="Garbeva P."/>
        </authorList>
    </citation>
    <scope>NUCLEOTIDE SEQUENCE [LARGE SCALE GENOMIC DNA]</scope>
    <source>
        <strain evidence="3 4">Ter291</strain>
    </source>
</reference>
<protein>
    <submittedName>
        <fullName evidence="3">Parallel beta-helix repeat-containing ricin B lectin domain protein</fullName>
    </submittedName>
</protein>
<dbReference type="Proteomes" id="UP000074914">
    <property type="component" value="Chromosome"/>
</dbReference>
<sequence>MTSFFTKQFFITISACLILGACGGGTSDAGTDSSSTGTGATPAGTGSTPTGTGSTPTGTGSTPTGTGTTPTGTGSTPNVTFMGKSTVLIGRTSIDALSVAAPFDAQYQYVVSPPAPSSALYTATSCPNGTNWWGCAGGSIGGLIPTVEARAAQATYLGKSSPQTVMWTWFELGLLAPVNKWQDEVTAVNQVDLLTRYLNDYRFFLQKIGSSHDMIDLEPDFFGFARGYGSLDQDPAQVTAANPTDCADQPNTVAGLARCLIAMARKYAPNTAVGLHLTCWDWPGNVDKCAKDYVTLGGKGADFLVGEVESTDAGLNAKLGNGNSFWSDQKWAAQLAYWKQMAEAVGHPIVVWQIPIGNMAQNNTDYHYQDDKVDWLFSHMDQVASAHVAALMFGQGSDLSTTAETDGGNLFAKTAAYRNAGGTPLK</sequence>
<evidence type="ECO:0000256" key="1">
    <source>
        <dbReference type="SAM" id="MobiDB-lite"/>
    </source>
</evidence>
<gene>
    <name evidence="3" type="ORF">CPter291_0343</name>
</gene>
<proteinExistence type="predicted"/>
<feature type="region of interest" description="Disordered" evidence="1">
    <location>
        <begin position="28"/>
        <end position="77"/>
    </location>
</feature>
<evidence type="ECO:0000256" key="2">
    <source>
        <dbReference type="SAM" id="SignalP"/>
    </source>
</evidence>
<feature type="chain" id="PRO_5047515119" evidence="2">
    <location>
        <begin position="30"/>
        <end position="426"/>
    </location>
</feature>
<keyword evidence="4" id="KW-1185">Reference proteome</keyword>
<dbReference type="EMBL" id="CP013236">
    <property type="protein sequence ID" value="AMP12633.1"/>
    <property type="molecule type" value="Genomic_DNA"/>
</dbReference>
<feature type="signal peptide" evidence="2">
    <location>
        <begin position="1"/>
        <end position="29"/>
    </location>
</feature>
<name>A0ABN4M3I7_9BURK</name>
<evidence type="ECO:0000313" key="3">
    <source>
        <dbReference type="EMBL" id="AMP12633.1"/>
    </source>
</evidence>
<organism evidence="3 4">
    <name type="scientific">Collimonas pratensis</name>
    <dbReference type="NCBI Taxonomy" id="279113"/>
    <lineage>
        <taxon>Bacteria</taxon>
        <taxon>Pseudomonadati</taxon>
        <taxon>Pseudomonadota</taxon>
        <taxon>Betaproteobacteria</taxon>
        <taxon>Burkholderiales</taxon>
        <taxon>Oxalobacteraceae</taxon>
        <taxon>Collimonas</taxon>
    </lineage>
</organism>